<dbReference type="Pfam" id="PF13692">
    <property type="entry name" value="Glyco_trans_1_4"/>
    <property type="match status" value="1"/>
</dbReference>
<organism evidence="2 3">
    <name type="scientific">Nitrosomonas eutropha</name>
    <dbReference type="NCBI Taxonomy" id="916"/>
    <lineage>
        <taxon>Bacteria</taxon>
        <taxon>Pseudomonadati</taxon>
        <taxon>Pseudomonadota</taxon>
        <taxon>Betaproteobacteria</taxon>
        <taxon>Nitrosomonadales</taxon>
        <taxon>Nitrosomonadaceae</taxon>
        <taxon>Nitrosomonas</taxon>
    </lineage>
</organism>
<evidence type="ECO:0000313" key="2">
    <source>
        <dbReference type="EMBL" id="PXV83740.1"/>
    </source>
</evidence>
<dbReference type="EMBL" id="QICQ01000003">
    <property type="protein sequence ID" value="PXV83740.1"/>
    <property type="molecule type" value="Genomic_DNA"/>
</dbReference>
<evidence type="ECO:0000313" key="3">
    <source>
        <dbReference type="Proteomes" id="UP000247780"/>
    </source>
</evidence>
<dbReference type="Gene3D" id="3.40.50.2000">
    <property type="entry name" value="Glycogen Phosphorylase B"/>
    <property type="match status" value="2"/>
</dbReference>
<gene>
    <name evidence="2" type="ORF">C8R14_10336</name>
</gene>
<feature type="domain" description="Glycosyltransferase subfamily 4-like N-terminal" evidence="1">
    <location>
        <begin position="13"/>
        <end position="171"/>
    </location>
</feature>
<proteinExistence type="predicted"/>
<dbReference type="InterPro" id="IPR028098">
    <property type="entry name" value="Glyco_trans_4-like_N"/>
</dbReference>
<dbReference type="SUPFAM" id="SSF53756">
    <property type="entry name" value="UDP-Glycosyltransferase/glycogen phosphorylase"/>
    <property type="match status" value="1"/>
</dbReference>
<protein>
    <submittedName>
        <fullName evidence="2">Glycosyltransferase involved in cell wall biosynthesis</fullName>
    </submittedName>
</protein>
<name>A0ABX5MBH2_9PROT</name>
<comment type="caution">
    <text evidence="2">The sequence shown here is derived from an EMBL/GenBank/DDBJ whole genome shotgun (WGS) entry which is preliminary data.</text>
</comment>
<dbReference type="RefSeq" id="WP_011635134.1">
    <property type="nucleotide sequence ID" value="NZ_FNYF01000005.1"/>
</dbReference>
<dbReference type="Proteomes" id="UP000247780">
    <property type="component" value="Unassembled WGS sequence"/>
</dbReference>
<keyword evidence="3" id="KW-1185">Reference proteome</keyword>
<dbReference type="CDD" id="cd03811">
    <property type="entry name" value="GT4_GT28_WabH-like"/>
    <property type="match status" value="1"/>
</dbReference>
<dbReference type="PANTHER" id="PTHR12526">
    <property type="entry name" value="GLYCOSYLTRANSFERASE"/>
    <property type="match status" value="1"/>
</dbReference>
<reference evidence="2 3" key="1">
    <citation type="submission" date="2018-04" db="EMBL/GenBank/DDBJ databases">
        <title>Active sludge and wastewater microbial communities from Klosterneuburg, Austria.</title>
        <authorList>
            <person name="Wagner M."/>
        </authorList>
    </citation>
    <scope>NUCLEOTIDE SEQUENCE [LARGE SCALE GENOMIC DNA]</scope>
    <source>
        <strain evidence="2 3">Nm 57</strain>
    </source>
</reference>
<sequence>MHIAIYLPSLRGGGAERAMVTLANGFADKGLKVDLVLACAEGPYLSEVSPGVRVVDLQSNRVLTSLPALVRYLRRERPQAMLSALNHANVIAVVARMLAGIPVRLVVSERNNISLSGSSLKNLRSRVVFHMMQWAYRRADGVTAVSGGVADDLAKAINLPRDRISVVFNPVVTPELIKKSRMPLDHPWLGEGKPPVILGVGRLTPQKDFATLIRAFTQVRAAHDCRLVILGEGELRVELEMLATSLGIRDSIQFPGFAENPFAWMSRVRLFVLSSRWEGLPNVLIQAMACGAAVVSTDCPSGPDEILEGGKWGKLVPVGDVNALAKAMTISLEAPGDQLPDVRHRSSDFKQGLAVGAYLNVMREDQSKKYN</sequence>
<evidence type="ECO:0000259" key="1">
    <source>
        <dbReference type="Pfam" id="PF13439"/>
    </source>
</evidence>
<dbReference type="Pfam" id="PF13439">
    <property type="entry name" value="Glyco_transf_4"/>
    <property type="match status" value="1"/>
</dbReference>
<accession>A0ABX5MBH2</accession>